<gene>
    <name evidence="12" type="ORF">KC19_1G127000</name>
</gene>
<evidence type="ECO:0000256" key="9">
    <source>
        <dbReference type="PROSITE-ProRule" id="PRU00042"/>
    </source>
</evidence>
<keyword evidence="8" id="KW-0539">Nucleus</keyword>
<proteinExistence type="predicted"/>
<dbReference type="PANTHER" id="PTHR46352">
    <property type="entry name" value="PROTEIN SENSITIVE TO PROTON RHIZOTOXICITY 1"/>
    <property type="match status" value="1"/>
</dbReference>
<protein>
    <recommendedName>
        <fullName evidence="11">C2H2-type domain-containing protein</fullName>
    </recommendedName>
</protein>
<comment type="caution">
    <text evidence="12">The sequence shown here is derived from an EMBL/GenBank/DDBJ whole genome shotgun (WGS) entry which is preliminary data.</text>
</comment>
<keyword evidence="4 9" id="KW-0863">Zinc-finger</keyword>
<dbReference type="Gene3D" id="3.30.160.60">
    <property type="entry name" value="Classic Zinc Finger"/>
    <property type="match status" value="1"/>
</dbReference>
<feature type="compositionally biased region" description="Polar residues" evidence="10">
    <location>
        <begin position="579"/>
        <end position="595"/>
    </location>
</feature>
<reference evidence="12" key="1">
    <citation type="submission" date="2020-06" db="EMBL/GenBank/DDBJ databases">
        <title>WGS assembly of Ceratodon purpureus strain R40.</title>
        <authorList>
            <person name="Carey S.B."/>
            <person name="Jenkins J."/>
            <person name="Shu S."/>
            <person name="Lovell J.T."/>
            <person name="Sreedasyam A."/>
            <person name="Maumus F."/>
            <person name="Tiley G.P."/>
            <person name="Fernandez-Pozo N."/>
            <person name="Barry K."/>
            <person name="Chen C."/>
            <person name="Wang M."/>
            <person name="Lipzen A."/>
            <person name="Daum C."/>
            <person name="Saski C.A."/>
            <person name="Payton A.C."/>
            <person name="Mcbreen J.C."/>
            <person name="Conrad R.E."/>
            <person name="Kollar L.M."/>
            <person name="Olsson S."/>
            <person name="Huttunen S."/>
            <person name="Landis J.B."/>
            <person name="Wickett N.J."/>
            <person name="Johnson M.G."/>
            <person name="Rensing S.A."/>
            <person name="Grimwood J."/>
            <person name="Schmutz J."/>
            <person name="Mcdaniel S.F."/>
        </authorList>
    </citation>
    <scope>NUCLEOTIDE SEQUENCE</scope>
    <source>
        <strain evidence="12">R40</strain>
    </source>
</reference>
<evidence type="ECO:0000256" key="1">
    <source>
        <dbReference type="ARBA" id="ARBA00004123"/>
    </source>
</evidence>
<accession>A0A8T0J7H2</accession>
<dbReference type="InterPro" id="IPR059161">
    <property type="entry name" value="Znf-C2H2_STOP1/2_3rd"/>
</dbReference>
<dbReference type="GO" id="GO:0008270">
    <property type="term" value="F:zinc ion binding"/>
    <property type="evidence" value="ECO:0007669"/>
    <property type="project" value="UniProtKB-KW"/>
</dbReference>
<dbReference type="FunFam" id="3.30.160.60:FF:000100">
    <property type="entry name" value="Zinc finger 45-like"/>
    <property type="match status" value="1"/>
</dbReference>
<evidence type="ECO:0000256" key="3">
    <source>
        <dbReference type="ARBA" id="ARBA00022737"/>
    </source>
</evidence>
<evidence type="ECO:0000259" key="11">
    <source>
        <dbReference type="PROSITE" id="PS50157"/>
    </source>
</evidence>
<evidence type="ECO:0000256" key="2">
    <source>
        <dbReference type="ARBA" id="ARBA00022723"/>
    </source>
</evidence>
<feature type="region of interest" description="Disordered" evidence="10">
    <location>
        <begin position="279"/>
        <end position="349"/>
    </location>
</feature>
<keyword evidence="13" id="KW-1185">Reference proteome</keyword>
<dbReference type="PANTHER" id="PTHR46352:SF1">
    <property type="entry name" value="PROTEIN SENSITIVE TO PROTON RHIZOTOXICITY 1"/>
    <property type="match status" value="1"/>
</dbReference>
<sequence length="595" mass="63719">MQGGNQQPPSSAANDSLSTLAFLGQQLRQFSNSMPHQRHQNQSLGFSLSVNGQEHGHGHQNHQQQHSQSMLLGGSGGGQANGGNRSGMFQHLQQQGNMNSSLDQQQFGNQMMNPNFSENITSQSTVEQNVQGIMEHLSMLQERIQQLQALVPLIAQTAHCQTDSNVVAQQQAASAAVVSIISQLAMAAIGLLPQPFGNSGVQANQSTELPLSQLLQAAVNPTANFFQNTLGSDLRAPQRGSSINNLMNTNIFGTSAAAAAVSGVNTGVSGLRSFSNGGHAFPGLNNDSDLSGQQNLTGQQPGGSSNSPAMSLHNQMTNNGVGKDFGSVGGNGGKSRGGPVNPPNILNSSLAQGSGANNFISELGGMNTGLEDLDNDSRVDDDDSDGENLPPGSFDLVELDATEILAEHTHFCEICGKGFKRDANLRMHMRGHGDEYKTPAALARPDRGTQDTTVTRSRRFSCPYVGCKRNKKHRKFQPLKTMLCVKNHYRRSHCPKVLTCQKCMAKKFSVVADLKTHEKHCGRDKWLCSCGTTFSRKDKLFGHIGLFQGHTPAMPMHELEGGSGGGNGSTPVQEHESPTEGSFGSETKSSMRFWD</sequence>
<dbReference type="AlphaFoldDB" id="A0A8T0J7H2"/>
<evidence type="ECO:0000313" key="13">
    <source>
        <dbReference type="Proteomes" id="UP000822688"/>
    </source>
</evidence>
<dbReference type="PROSITE" id="PS50157">
    <property type="entry name" value="ZINC_FINGER_C2H2_2"/>
    <property type="match status" value="1"/>
</dbReference>
<feature type="region of interest" description="Disordered" evidence="10">
    <location>
        <begin position="367"/>
        <end position="391"/>
    </location>
</feature>
<organism evidence="12 13">
    <name type="scientific">Ceratodon purpureus</name>
    <name type="common">Fire moss</name>
    <name type="synonym">Dicranum purpureum</name>
    <dbReference type="NCBI Taxonomy" id="3225"/>
    <lineage>
        <taxon>Eukaryota</taxon>
        <taxon>Viridiplantae</taxon>
        <taxon>Streptophyta</taxon>
        <taxon>Embryophyta</taxon>
        <taxon>Bryophyta</taxon>
        <taxon>Bryophytina</taxon>
        <taxon>Bryopsida</taxon>
        <taxon>Dicranidae</taxon>
        <taxon>Pseudoditrichales</taxon>
        <taxon>Ditrichaceae</taxon>
        <taxon>Ceratodon</taxon>
    </lineage>
</organism>
<keyword evidence="6" id="KW-0805">Transcription regulation</keyword>
<feature type="compositionally biased region" description="Gly residues" evidence="10">
    <location>
        <begin position="73"/>
        <end position="85"/>
    </location>
</feature>
<dbReference type="Pfam" id="PF12874">
    <property type="entry name" value="zf-met"/>
    <property type="match status" value="1"/>
</dbReference>
<keyword evidence="2" id="KW-0479">Metal-binding</keyword>
<feature type="compositionally biased region" description="Low complexity" evidence="10">
    <location>
        <begin position="61"/>
        <end position="72"/>
    </location>
</feature>
<dbReference type="InterPro" id="IPR058196">
    <property type="entry name" value="zf-C2H2_STOP1/2_C"/>
</dbReference>
<dbReference type="InterPro" id="IPR013087">
    <property type="entry name" value="Znf_C2H2_type"/>
</dbReference>
<dbReference type="SUPFAM" id="SSF57667">
    <property type="entry name" value="beta-beta-alpha zinc fingers"/>
    <property type="match status" value="1"/>
</dbReference>
<evidence type="ECO:0000256" key="7">
    <source>
        <dbReference type="ARBA" id="ARBA00023163"/>
    </source>
</evidence>
<dbReference type="InterPro" id="IPR036236">
    <property type="entry name" value="Znf_C2H2_sf"/>
</dbReference>
<evidence type="ECO:0000256" key="6">
    <source>
        <dbReference type="ARBA" id="ARBA00023015"/>
    </source>
</evidence>
<evidence type="ECO:0000256" key="4">
    <source>
        <dbReference type="ARBA" id="ARBA00022771"/>
    </source>
</evidence>
<name>A0A8T0J7H2_CERPU</name>
<evidence type="ECO:0000256" key="8">
    <source>
        <dbReference type="ARBA" id="ARBA00023242"/>
    </source>
</evidence>
<dbReference type="GO" id="GO:0010044">
    <property type="term" value="P:response to aluminum ion"/>
    <property type="evidence" value="ECO:0007669"/>
    <property type="project" value="InterPro"/>
</dbReference>
<comment type="subcellular location">
    <subcellularLocation>
        <location evidence="1">Nucleus</location>
    </subcellularLocation>
</comment>
<dbReference type="Pfam" id="PF23115">
    <property type="entry name" value="zf-C2H2_STOP2_3rd"/>
    <property type="match status" value="1"/>
</dbReference>
<keyword evidence="3" id="KW-0677">Repeat</keyword>
<feature type="domain" description="C2H2-type" evidence="11">
    <location>
        <begin position="410"/>
        <end position="437"/>
    </location>
</feature>
<dbReference type="Pfam" id="PF23118">
    <property type="entry name" value="zf-C2H2_STOP2_C"/>
    <property type="match status" value="1"/>
</dbReference>
<feature type="region of interest" description="Disordered" evidence="10">
    <location>
        <begin position="48"/>
        <end position="89"/>
    </location>
</feature>
<evidence type="ECO:0000313" key="12">
    <source>
        <dbReference type="EMBL" id="KAG0590793.1"/>
    </source>
</evidence>
<evidence type="ECO:0000256" key="10">
    <source>
        <dbReference type="SAM" id="MobiDB-lite"/>
    </source>
</evidence>
<dbReference type="InterPro" id="IPR044300">
    <property type="entry name" value="STOP1/2"/>
</dbReference>
<dbReference type="EMBL" id="CM026421">
    <property type="protein sequence ID" value="KAG0590793.1"/>
    <property type="molecule type" value="Genomic_DNA"/>
</dbReference>
<evidence type="ECO:0000256" key="5">
    <source>
        <dbReference type="ARBA" id="ARBA00022833"/>
    </source>
</evidence>
<keyword evidence="7" id="KW-0804">Transcription</keyword>
<dbReference type="SMART" id="SM00355">
    <property type="entry name" value="ZnF_C2H2"/>
    <property type="match status" value="3"/>
</dbReference>
<feature type="region of interest" description="Disordered" evidence="10">
    <location>
        <begin position="558"/>
        <end position="595"/>
    </location>
</feature>
<keyword evidence="5" id="KW-0862">Zinc</keyword>
<feature type="compositionally biased region" description="Gly residues" evidence="10">
    <location>
        <begin position="327"/>
        <end position="336"/>
    </location>
</feature>
<dbReference type="PROSITE" id="PS00028">
    <property type="entry name" value="ZINC_FINGER_C2H2_1"/>
    <property type="match status" value="1"/>
</dbReference>
<dbReference type="Proteomes" id="UP000822688">
    <property type="component" value="Chromosome 1"/>
</dbReference>
<feature type="compositionally biased region" description="Polar residues" evidence="10">
    <location>
        <begin position="285"/>
        <end position="318"/>
    </location>
</feature>
<dbReference type="GO" id="GO:0010447">
    <property type="term" value="P:response to acidic pH"/>
    <property type="evidence" value="ECO:0007669"/>
    <property type="project" value="InterPro"/>
</dbReference>
<feature type="compositionally biased region" description="Acidic residues" evidence="10">
    <location>
        <begin position="371"/>
        <end position="386"/>
    </location>
</feature>